<dbReference type="Gene3D" id="1.25.40.10">
    <property type="entry name" value="Tetratricopeptide repeat domain"/>
    <property type="match status" value="3"/>
</dbReference>
<reference evidence="5 6" key="1">
    <citation type="submission" date="2020-03" db="EMBL/GenBank/DDBJ databases">
        <title>WGS of actinomycetes isolated from Thailand.</title>
        <authorList>
            <person name="Thawai C."/>
        </authorList>
    </citation>
    <scope>NUCLEOTIDE SEQUENCE [LARGE SCALE GENOMIC DNA]</scope>
    <source>
        <strain evidence="5 6">FMUSA5-5</strain>
    </source>
</reference>
<feature type="repeat" description="TPR" evidence="3">
    <location>
        <begin position="541"/>
        <end position="574"/>
    </location>
</feature>
<protein>
    <submittedName>
        <fullName evidence="5">Tetratricopeptide repeat protein</fullName>
    </submittedName>
</protein>
<dbReference type="PANTHER" id="PTHR44858:SF1">
    <property type="entry name" value="UDP-N-ACETYLGLUCOSAMINE--PEPTIDE N-ACETYLGLUCOSAMINYLTRANSFERASE SPINDLY-RELATED"/>
    <property type="match status" value="1"/>
</dbReference>
<accession>A0ABX1BS62</accession>
<dbReference type="InterPro" id="IPR011990">
    <property type="entry name" value="TPR-like_helical_dom_sf"/>
</dbReference>
<dbReference type="InterPro" id="IPR019734">
    <property type="entry name" value="TPR_rpt"/>
</dbReference>
<dbReference type="Pfam" id="PF13414">
    <property type="entry name" value="TPR_11"/>
    <property type="match status" value="1"/>
</dbReference>
<dbReference type="PROSITE" id="PS50005">
    <property type="entry name" value="TPR"/>
    <property type="match status" value="3"/>
</dbReference>
<comment type="caution">
    <text evidence="5">The sequence shown here is derived from an EMBL/GenBank/DDBJ whole genome shotgun (WGS) entry which is preliminary data.</text>
</comment>
<evidence type="ECO:0000256" key="3">
    <source>
        <dbReference type="PROSITE-ProRule" id="PRU00339"/>
    </source>
</evidence>
<dbReference type="SMART" id="SM00028">
    <property type="entry name" value="TPR"/>
    <property type="match status" value="8"/>
</dbReference>
<evidence type="ECO:0000256" key="1">
    <source>
        <dbReference type="ARBA" id="ARBA00022737"/>
    </source>
</evidence>
<feature type="compositionally biased region" description="Basic and acidic residues" evidence="4">
    <location>
        <begin position="25"/>
        <end position="42"/>
    </location>
</feature>
<name>A0ABX1BS62_9ACTN</name>
<evidence type="ECO:0000256" key="2">
    <source>
        <dbReference type="ARBA" id="ARBA00022803"/>
    </source>
</evidence>
<evidence type="ECO:0000313" key="6">
    <source>
        <dbReference type="Proteomes" id="UP000696294"/>
    </source>
</evidence>
<dbReference type="SUPFAM" id="SSF48452">
    <property type="entry name" value="TPR-like"/>
    <property type="match status" value="2"/>
</dbReference>
<dbReference type="PANTHER" id="PTHR44858">
    <property type="entry name" value="TETRATRICOPEPTIDE REPEAT PROTEIN 6"/>
    <property type="match status" value="1"/>
</dbReference>
<organism evidence="5 6">
    <name type="scientific">Nonomuraea composti</name>
    <dbReference type="NCBI Taxonomy" id="2720023"/>
    <lineage>
        <taxon>Bacteria</taxon>
        <taxon>Bacillati</taxon>
        <taxon>Actinomycetota</taxon>
        <taxon>Actinomycetes</taxon>
        <taxon>Streptosporangiales</taxon>
        <taxon>Streptosporangiaceae</taxon>
        <taxon>Nonomuraea</taxon>
    </lineage>
</organism>
<feature type="region of interest" description="Disordered" evidence="4">
    <location>
        <begin position="1"/>
        <end position="46"/>
    </location>
</feature>
<feature type="repeat" description="TPR" evidence="3">
    <location>
        <begin position="439"/>
        <end position="472"/>
    </location>
</feature>
<sequence>MGVSTPSGEACHEAHRRPQAWNGKARRDLQRHSQGVTEERSHLRVQGEPPARWGAVRLLAPLIDAHRRPRGPYTFAAALLRHLAPSALRQAPELVAAHHIEILAAAPELADLLPAAPLTGGEDLTDEERILVPAPRRTLRLANGLAEFVRDAVPPGRAIAVCNADAADPTDTELLDVMIRRIPPATLTIMVYAGGPEPPPDTRDTAELWHLVDRCTREGFLHAVAELGEQGMGATPPGGTSWWRFAQRTATALGGLGRTDEARAIWDRVRLVSQDPAMHAAAAYGTAMLDARHPDPARRDLTRARAWINEAIAISTILPDPAERAFKLGFDRNGLALIELRQGRLDAALTLVESAIELAGELGERHRQHRMVLLANRAQLLAAFGRTKEALEDYGAAIALDPAFPDQYLERGNLLFKLGRHEEAGADFEQAMRLGPPLPEAHYNRAELYAVREQTEAALADLGRVLDLDPAYLDAYVNRAGLLAGCERDEEARADVEAGLRLAPGNPYLLTVLGQLETAAGHHAEAEAALEQAMERAPGLVAVWASRGALRYATGDLEGAVDDLTHAIELHPQPDLYTNRAIALRALGRHAEAEADDHRAAKAADGSIGI</sequence>
<evidence type="ECO:0000256" key="4">
    <source>
        <dbReference type="SAM" id="MobiDB-lite"/>
    </source>
</evidence>
<keyword evidence="6" id="KW-1185">Reference proteome</keyword>
<dbReference type="InterPro" id="IPR011717">
    <property type="entry name" value="TPR-4"/>
</dbReference>
<keyword evidence="1" id="KW-0677">Repeat</keyword>
<dbReference type="InterPro" id="IPR050498">
    <property type="entry name" value="Ycf3"/>
</dbReference>
<dbReference type="EMBL" id="JAATEP010000081">
    <property type="protein sequence ID" value="NJP98106.1"/>
    <property type="molecule type" value="Genomic_DNA"/>
</dbReference>
<feature type="repeat" description="TPR" evidence="3">
    <location>
        <begin position="405"/>
        <end position="438"/>
    </location>
</feature>
<dbReference type="Pfam" id="PF07721">
    <property type="entry name" value="TPR_4"/>
    <property type="match status" value="3"/>
</dbReference>
<dbReference type="Proteomes" id="UP000696294">
    <property type="component" value="Unassembled WGS sequence"/>
</dbReference>
<proteinExistence type="predicted"/>
<gene>
    <name evidence="5" type="ORF">HCN51_53275</name>
</gene>
<keyword evidence="2 3" id="KW-0802">TPR repeat</keyword>
<dbReference type="Pfam" id="PF13432">
    <property type="entry name" value="TPR_16"/>
    <property type="match status" value="1"/>
</dbReference>
<evidence type="ECO:0000313" key="5">
    <source>
        <dbReference type="EMBL" id="NJP98106.1"/>
    </source>
</evidence>